<organism evidence="1 2">
    <name type="scientific">Zoarces viviparus</name>
    <name type="common">Viviparous eelpout</name>
    <name type="synonym">Blennius viviparus</name>
    <dbReference type="NCBI Taxonomy" id="48416"/>
    <lineage>
        <taxon>Eukaryota</taxon>
        <taxon>Metazoa</taxon>
        <taxon>Chordata</taxon>
        <taxon>Craniata</taxon>
        <taxon>Vertebrata</taxon>
        <taxon>Euteleostomi</taxon>
        <taxon>Actinopterygii</taxon>
        <taxon>Neopterygii</taxon>
        <taxon>Teleostei</taxon>
        <taxon>Neoteleostei</taxon>
        <taxon>Acanthomorphata</taxon>
        <taxon>Eupercaria</taxon>
        <taxon>Perciformes</taxon>
        <taxon>Cottioidei</taxon>
        <taxon>Zoarcales</taxon>
        <taxon>Zoarcidae</taxon>
        <taxon>Zoarcinae</taxon>
        <taxon>Zoarces</taxon>
    </lineage>
</organism>
<protein>
    <submittedName>
        <fullName evidence="1">Uncharacterized protein</fullName>
    </submittedName>
</protein>
<evidence type="ECO:0000313" key="1">
    <source>
        <dbReference type="EMBL" id="KAK9539709.1"/>
    </source>
</evidence>
<keyword evidence="2" id="KW-1185">Reference proteome</keyword>
<name>A0AAW1G100_ZOAVI</name>
<reference evidence="1 2" key="1">
    <citation type="journal article" date="2024" name="Genome Biol. Evol.">
        <title>Chromosome-level genome assembly of the viviparous eelpout Zoarces viviparus.</title>
        <authorList>
            <person name="Fuhrmann N."/>
            <person name="Brasseur M.V."/>
            <person name="Bakowski C.E."/>
            <person name="Podsiadlowski L."/>
            <person name="Prost S."/>
            <person name="Krehenwinkel H."/>
            <person name="Mayer C."/>
        </authorList>
    </citation>
    <scope>NUCLEOTIDE SEQUENCE [LARGE SCALE GENOMIC DNA]</scope>
    <source>
        <strain evidence="1">NO-MEL_2022_Ind0_liver</strain>
    </source>
</reference>
<dbReference type="EMBL" id="JBCEZU010000013">
    <property type="protein sequence ID" value="KAK9539709.1"/>
    <property type="molecule type" value="Genomic_DNA"/>
</dbReference>
<accession>A0AAW1G100</accession>
<gene>
    <name evidence="1" type="ORF">VZT92_002211</name>
</gene>
<evidence type="ECO:0000313" key="2">
    <source>
        <dbReference type="Proteomes" id="UP001488805"/>
    </source>
</evidence>
<dbReference type="AlphaFoldDB" id="A0AAW1G100"/>
<comment type="caution">
    <text evidence="1">The sequence shown here is derived from an EMBL/GenBank/DDBJ whole genome shotgun (WGS) entry which is preliminary data.</text>
</comment>
<dbReference type="Proteomes" id="UP001488805">
    <property type="component" value="Unassembled WGS sequence"/>
</dbReference>
<sequence>MDSRSLGLVVLTHSQASDAVNKLVSQNELLGAAAGRKVVELDLTGIPLDYWKVALLDLCREVSQINRGSE</sequence>
<proteinExistence type="predicted"/>